<sequence>MGEEATKTIQTRLHLASGERSWLHDARLASRDIFNDTIRLTQQGYTRTEIQKEVDRDDFLRNNNCAVVGKALQTWDSYQSLKEWWENQDDPDDGGGAGAASRRRRVRTTLVRTRS</sequence>
<dbReference type="Proteomes" id="UP000030649">
    <property type="component" value="Unassembled WGS sequence"/>
</dbReference>
<name>U1MSU0_9EURY</name>
<dbReference type="EMBL" id="KE356560">
    <property type="protein sequence ID" value="ERG93284.1"/>
    <property type="molecule type" value="Genomic_DNA"/>
</dbReference>
<feature type="compositionally biased region" description="Basic residues" evidence="1">
    <location>
        <begin position="101"/>
        <end position="115"/>
    </location>
</feature>
<reference evidence="2 3" key="1">
    <citation type="journal article" date="2013" name="PLoS ONE">
        <title>Assembly-driven community genomics of a hypersaline microbial ecosystem.</title>
        <authorList>
            <person name="Podell S."/>
            <person name="Ugalde J.A."/>
            <person name="Narasingarao P."/>
            <person name="Banfield J.F."/>
            <person name="Heidelberg K.B."/>
            <person name="Allen E.E."/>
        </authorList>
    </citation>
    <scope>NUCLEOTIDE SEQUENCE [LARGE SCALE GENOMIC DNA]</scope>
    <source>
        <strain evidence="3">J07HQW1</strain>
    </source>
</reference>
<evidence type="ECO:0000313" key="2">
    <source>
        <dbReference type="EMBL" id="ERG93284.1"/>
    </source>
</evidence>
<feature type="region of interest" description="Disordered" evidence="1">
    <location>
        <begin position="86"/>
        <end position="115"/>
    </location>
</feature>
<organism evidence="2 3">
    <name type="scientific">Haloquadratum walsbyi J07HQW1</name>
    <dbReference type="NCBI Taxonomy" id="1238424"/>
    <lineage>
        <taxon>Archaea</taxon>
        <taxon>Methanobacteriati</taxon>
        <taxon>Methanobacteriota</taxon>
        <taxon>Stenosarchaea group</taxon>
        <taxon>Halobacteria</taxon>
        <taxon>Halobacteriales</taxon>
        <taxon>Haloferacaceae</taxon>
        <taxon>Haloquadratum</taxon>
    </lineage>
</organism>
<protein>
    <submittedName>
        <fullName evidence="2">Uncharacterized protein</fullName>
    </submittedName>
</protein>
<evidence type="ECO:0000256" key="1">
    <source>
        <dbReference type="SAM" id="MobiDB-lite"/>
    </source>
</evidence>
<dbReference type="HOGENOM" id="CLU_2103448_0_0_2"/>
<dbReference type="STRING" id="1238424.J07HQW1_03345"/>
<proteinExistence type="predicted"/>
<evidence type="ECO:0000313" key="3">
    <source>
        <dbReference type="Proteomes" id="UP000030649"/>
    </source>
</evidence>
<accession>U1MSU0</accession>
<gene>
    <name evidence="2" type="ORF">J07HQW1_03345</name>
</gene>
<dbReference type="AlphaFoldDB" id="U1MSU0"/>